<dbReference type="GeneID" id="20654610"/>
<sequence length="59" mass="6589">MEGYKKWSAKAALRSSLLIAETIAATGVVQDPFQQATSDRTTVDRVFCLLNVLFFRPLL</sequence>
<keyword evidence="2" id="KW-1185">Reference proteome</keyword>
<dbReference type="InParanoid" id="G4YPE3"/>
<proteinExistence type="predicted"/>
<accession>G4YPE3</accession>
<dbReference type="RefSeq" id="XP_009515198.1">
    <property type="nucleotide sequence ID" value="XM_009516903.1"/>
</dbReference>
<name>G4YPE3_PHYSP</name>
<protein>
    <submittedName>
        <fullName evidence="1">Uncharacterized protein</fullName>
    </submittedName>
</protein>
<reference evidence="1 2" key="1">
    <citation type="journal article" date="2006" name="Science">
        <title>Phytophthora genome sequences uncover evolutionary origins and mechanisms of pathogenesis.</title>
        <authorList>
            <person name="Tyler B.M."/>
            <person name="Tripathy S."/>
            <person name="Zhang X."/>
            <person name="Dehal P."/>
            <person name="Jiang R.H."/>
            <person name="Aerts A."/>
            <person name="Arredondo F.D."/>
            <person name="Baxter L."/>
            <person name="Bensasson D."/>
            <person name="Beynon J.L."/>
            <person name="Chapman J."/>
            <person name="Damasceno C.M."/>
            <person name="Dorrance A.E."/>
            <person name="Dou D."/>
            <person name="Dickerman A.W."/>
            <person name="Dubchak I.L."/>
            <person name="Garbelotto M."/>
            <person name="Gijzen M."/>
            <person name="Gordon S.G."/>
            <person name="Govers F."/>
            <person name="Grunwald N.J."/>
            <person name="Huang W."/>
            <person name="Ivors K.L."/>
            <person name="Jones R.W."/>
            <person name="Kamoun S."/>
            <person name="Krampis K."/>
            <person name="Lamour K.H."/>
            <person name="Lee M.K."/>
            <person name="McDonald W.H."/>
            <person name="Medina M."/>
            <person name="Meijer H.J."/>
            <person name="Nordberg E.K."/>
            <person name="Maclean D.J."/>
            <person name="Ospina-Giraldo M.D."/>
            <person name="Morris P.F."/>
            <person name="Phuntumart V."/>
            <person name="Putnam N.H."/>
            <person name="Rash S."/>
            <person name="Rose J.K."/>
            <person name="Sakihama Y."/>
            <person name="Salamov A.A."/>
            <person name="Savidor A."/>
            <person name="Scheuring C.F."/>
            <person name="Smith B.M."/>
            <person name="Sobral B.W."/>
            <person name="Terry A."/>
            <person name="Torto-Alalibo T.A."/>
            <person name="Win J."/>
            <person name="Xu Z."/>
            <person name="Zhang H."/>
            <person name="Grigoriev I.V."/>
            <person name="Rokhsar D.S."/>
            <person name="Boore J.L."/>
        </authorList>
    </citation>
    <scope>NUCLEOTIDE SEQUENCE [LARGE SCALE GENOMIC DNA]</scope>
    <source>
        <strain evidence="1 2">P6497</strain>
    </source>
</reference>
<gene>
    <name evidence="1" type="ORF">PHYSODRAFT_475433</name>
</gene>
<organism evidence="1 2">
    <name type="scientific">Phytophthora sojae (strain P6497)</name>
    <name type="common">Soybean stem and root rot agent</name>
    <name type="synonym">Phytophthora megasperma f. sp. glycines</name>
    <dbReference type="NCBI Taxonomy" id="1094619"/>
    <lineage>
        <taxon>Eukaryota</taxon>
        <taxon>Sar</taxon>
        <taxon>Stramenopiles</taxon>
        <taxon>Oomycota</taxon>
        <taxon>Peronosporomycetes</taxon>
        <taxon>Peronosporales</taxon>
        <taxon>Peronosporaceae</taxon>
        <taxon>Phytophthora</taxon>
    </lineage>
</organism>
<dbReference type="AlphaFoldDB" id="G4YPE3"/>
<dbReference type="Proteomes" id="UP000002640">
    <property type="component" value="Unassembled WGS sequence"/>
</dbReference>
<dbReference type="SMR" id="G4YPE3"/>
<evidence type="ECO:0000313" key="1">
    <source>
        <dbReference type="EMBL" id="EGZ27923.1"/>
    </source>
</evidence>
<dbReference type="KEGG" id="psoj:PHYSODRAFT_475433"/>
<dbReference type="EMBL" id="JH159151">
    <property type="protein sequence ID" value="EGZ27923.1"/>
    <property type="molecule type" value="Genomic_DNA"/>
</dbReference>
<evidence type="ECO:0000313" key="2">
    <source>
        <dbReference type="Proteomes" id="UP000002640"/>
    </source>
</evidence>